<dbReference type="EMBL" id="JAXIOK010000020">
    <property type="protein sequence ID" value="KAK4746670.1"/>
    <property type="molecule type" value="Genomic_DNA"/>
</dbReference>
<protein>
    <recommendedName>
        <fullName evidence="1">K-box domain-containing protein</fullName>
    </recommendedName>
</protein>
<keyword evidence="3" id="KW-1185">Reference proteome</keyword>
<dbReference type="Pfam" id="PF01486">
    <property type="entry name" value="K-box"/>
    <property type="match status" value="1"/>
</dbReference>
<evidence type="ECO:0000313" key="2">
    <source>
        <dbReference type="EMBL" id="KAK4746670.1"/>
    </source>
</evidence>
<dbReference type="PROSITE" id="PS51297">
    <property type="entry name" value="K_BOX"/>
    <property type="match status" value="1"/>
</dbReference>
<dbReference type="GO" id="GO:0005634">
    <property type="term" value="C:nucleus"/>
    <property type="evidence" value="ECO:0007669"/>
    <property type="project" value="InterPro"/>
</dbReference>
<accession>A0AAN7GRL1</accession>
<evidence type="ECO:0000313" key="3">
    <source>
        <dbReference type="Proteomes" id="UP001345219"/>
    </source>
</evidence>
<dbReference type="InterPro" id="IPR002487">
    <property type="entry name" value="TF_Kbox"/>
</dbReference>
<sequence>MDEEKAVRRSICEGQPSQVGLSERSDFSEGCSLLHTIQRQLEEGNVDKLSIQELVQLEQRLDNVLRQTRSRKTDIMLEAVSSFQEKEKQLRAENGHMETEIMTALNEEGREENYCHPTGALELEFGHQDDGMCSCTPASPELTMLAFL</sequence>
<organism evidence="2 3">
    <name type="scientific">Trapa incisa</name>
    <dbReference type="NCBI Taxonomy" id="236973"/>
    <lineage>
        <taxon>Eukaryota</taxon>
        <taxon>Viridiplantae</taxon>
        <taxon>Streptophyta</taxon>
        <taxon>Embryophyta</taxon>
        <taxon>Tracheophyta</taxon>
        <taxon>Spermatophyta</taxon>
        <taxon>Magnoliopsida</taxon>
        <taxon>eudicotyledons</taxon>
        <taxon>Gunneridae</taxon>
        <taxon>Pentapetalae</taxon>
        <taxon>rosids</taxon>
        <taxon>malvids</taxon>
        <taxon>Myrtales</taxon>
        <taxon>Lythraceae</taxon>
        <taxon>Trapa</taxon>
    </lineage>
</organism>
<dbReference type="Proteomes" id="UP001345219">
    <property type="component" value="Chromosome 20"/>
</dbReference>
<evidence type="ECO:0000259" key="1">
    <source>
        <dbReference type="PROSITE" id="PS51297"/>
    </source>
</evidence>
<proteinExistence type="predicted"/>
<reference evidence="2 3" key="1">
    <citation type="journal article" date="2023" name="Hortic Res">
        <title>Pangenome of water caltrop reveals structural variations and asymmetric subgenome divergence after allopolyploidization.</title>
        <authorList>
            <person name="Zhang X."/>
            <person name="Chen Y."/>
            <person name="Wang L."/>
            <person name="Yuan Y."/>
            <person name="Fang M."/>
            <person name="Shi L."/>
            <person name="Lu R."/>
            <person name="Comes H.P."/>
            <person name="Ma Y."/>
            <person name="Chen Y."/>
            <person name="Huang G."/>
            <person name="Zhou Y."/>
            <person name="Zheng Z."/>
            <person name="Qiu Y."/>
        </authorList>
    </citation>
    <scope>NUCLEOTIDE SEQUENCE [LARGE SCALE GENOMIC DNA]</scope>
    <source>
        <tissue evidence="2">Roots</tissue>
    </source>
</reference>
<dbReference type="AlphaFoldDB" id="A0AAN7GRL1"/>
<name>A0AAN7GRL1_9MYRT</name>
<dbReference type="GO" id="GO:0003700">
    <property type="term" value="F:DNA-binding transcription factor activity"/>
    <property type="evidence" value="ECO:0007669"/>
    <property type="project" value="InterPro"/>
</dbReference>
<gene>
    <name evidence="2" type="ORF">SAY87_025707</name>
</gene>
<comment type="caution">
    <text evidence="2">The sequence shown here is derived from an EMBL/GenBank/DDBJ whole genome shotgun (WGS) entry which is preliminary data.</text>
</comment>
<feature type="domain" description="K-box" evidence="1">
    <location>
        <begin position="17"/>
        <end position="108"/>
    </location>
</feature>